<evidence type="ECO:0000256" key="17">
    <source>
        <dbReference type="ARBA" id="ARBA00082387"/>
    </source>
</evidence>
<dbReference type="InterPro" id="IPR009000">
    <property type="entry name" value="Transl_B-barrel_sf"/>
</dbReference>
<evidence type="ECO:0000259" key="18">
    <source>
        <dbReference type="PROSITE" id="PS51722"/>
    </source>
</evidence>
<evidence type="ECO:0000256" key="14">
    <source>
        <dbReference type="ARBA" id="ARBA00049117"/>
    </source>
</evidence>
<evidence type="ECO:0000256" key="7">
    <source>
        <dbReference type="ARBA" id="ARBA00022490"/>
    </source>
</evidence>
<dbReference type="GO" id="GO:0003746">
    <property type="term" value="F:translation elongation factor activity"/>
    <property type="evidence" value="ECO:0007669"/>
    <property type="project" value="TreeGrafter"/>
</dbReference>
<dbReference type="Gene3D" id="3.40.50.300">
    <property type="entry name" value="P-loop containing nucleotide triphosphate hydrolases"/>
    <property type="match status" value="1"/>
</dbReference>
<dbReference type="PANTHER" id="PTHR43721:SF11">
    <property type="entry name" value="SELENOCYSTEINE-SPECIFIC ELONGATION FACTOR"/>
    <property type="match status" value="1"/>
</dbReference>
<evidence type="ECO:0000256" key="16">
    <source>
        <dbReference type="ARBA" id="ARBA00076506"/>
    </source>
</evidence>
<dbReference type="STRING" id="51511.ENSCSAVP00000003726"/>
<comment type="catalytic activity">
    <reaction evidence="14">
        <text>GTP + H2O = GDP + phosphate + H(+)</text>
        <dbReference type="Rhea" id="RHEA:19669"/>
        <dbReference type="ChEBI" id="CHEBI:15377"/>
        <dbReference type="ChEBI" id="CHEBI:15378"/>
        <dbReference type="ChEBI" id="CHEBI:37565"/>
        <dbReference type="ChEBI" id="CHEBI:43474"/>
        <dbReference type="ChEBI" id="CHEBI:58189"/>
    </reaction>
    <physiologicalReaction direction="left-to-right" evidence="14">
        <dbReference type="Rhea" id="RHEA:19670"/>
    </physiologicalReaction>
</comment>
<dbReference type="InterPro" id="IPR027417">
    <property type="entry name" value="P-loop_NTPase"/>
</dbReference>
<dbReference type="FunFam" id="3.40.50.300:FF:000900">
    <property type="entry name" value="Eukaryotic elongation factor, selenocysteine-tRNA-specific"/>
    <property type="match status" value="1"/>
</dbReference>
<dbReference type="InterPro" id="IPR050055">
    <property type="entry name" value="EF-Tu_GTPase"/>
</dbReference>
<dbReference type="CDD" id="cd01889">
    <property type="entry name" value="SelB_euk"/>
    <property type="match status" value="1"/>
</dbReference>
<organism evidence="19 20">
    <name type="scientific">Ciona savignyi</name>
    <name type="common">Pacific transparent sea squirt</name>
    <dbReference type="NCBI Taxonomy" id="51511"/>
    <lineage>
        <taxon>Eukaryota</taxon>
        <taxon>Metazoa</taxon>
        <taxon>Chordata</taxon>
        <taxon>Tunicata</taxon>
        <taxon>Ascidiacea</taxon>
        <taxon>Phlebobranchia</taxon>
        <taxon>Cionidae</taxon>
        <taxon>Ciona</taxon>
    </lineage>
</organism>
<comment type="cofactor">
    <cofactor evidence="1">
        <name>Mn(2+)</name>
        <dbReference type="ChEBI" id="CHEBI:29035"/>
    </cofactor>
</comment>
<evidence type="ECO:0000256" key="2">
    <source>
        <dbReference type="ARBA" id="ARBA00001946"/>
    </source>
</evidence>
<dbReference type="InParanoid" id="H2YEH8"/>
<dbReference type="Proteomes" id="UP000007875">
    <property type="component" value="Unassembled WGS sequence"/>
</dbReference>
<dbReference type="Pfam" id="PF03144">
    <property type="entry name" value="GTP_EFTU_D2"/>
    <property type="match status" value="1"/>
</dbReference>
<dbReference type="GeneTree" id="ENSGT00940000158170"/>
<dbReference type="Pfam" id="PF21131">
    <property type="entry name" value="eEFSec_4th"/>
    <property type="match status" value="1"/>
</dbReference>
<dbReference type="Gene3D" id="2.40.30.10">
    <property type="entry name" value="Translation factors"/>
    <property type="match status" value="1"/>
</dbReference>
<dbReference type="CDD" id="cd03696">
    <property type="entry name" value="SelB_II"/>
    <property type="match status" value="1"/>
</dbReference>
<name>H2YEH8_CIOSA</name>
<accession>H2YEH8</accession>
<dbReference type="GO" id="GO:0005737">
    <property type="term" value="C:cytoplasm"/>
    <property type="evidence" value="ECO:0007669"/>
    <property type="project" value="UniProtKB-SubCell"/>
</dbReference>
<dbReference type="InterPro" id="IPR004161">
    <property type="entry name" value="EFTu-like_2"/>
</dbReference>
<dbReference type="HOGENOM" id="CLU_019148_1_0_1"/>
<keyword evidence="13" id="KW-0539">Nucleus</keyword>
<dbReference type="AlphaFoldDB" id="H2YEH8"/>
<protein>
    <recommendedName>
        <fullName evidence="5">Selenocysteine-specific elongation factor</fullName>
    </recommendedName>
    <alternativeName>
        <fullName evidence="17">Elongation factor sec</fullName>
    </alternativeName>
    <alternativeName>
        <fullName evidence="16">Eukaryotic elongation factor, selenocysteine-tRNA-specific</fullName>
    </alternativeName>
</protein>
<dbReference type="GO" id="GO:0003924">
    <property type="term" value="F:GTPase activity"/>
    <property type="evidence" value="ECO:0007669"/>
    <property type="project" value="InterPro"/>
</dbReference>
<dbReference type="GO" id="GO:0005634">
    <property type="term" value="C:nucleus"/>
    <property type="evidence" value="ECO:0007669"/>
    <property type="project" value="UniProtKB-SubCell"/>
</dbReference>
<reference evidence="19" key="3">
    <citation type="submission" date="2025-09" db="UniProtKB">
        <authorList>
            <consortium name="Ensembl"/>
        </authorList>
    </citation>
    <scope>IDENTIFICATION</scope>
</reference>
<dbReference type="GO" id="GO:0005525">
    <property type="term" value="F:GTP binding"/>
    <property type="evidence" value="ECO:0007669"/>
    <property type="project" value="UniProtKB-KW"/>
</dbReference>
<dbReference type="Ensembl" id="ENSCSAVT00000003783.1">
    <property type="protein sequence ID" value="ENSCSAVP00000003726.1"/>
    <property type="gene ID" value="ENSCSAVG00000002208.1"/>
</dbReference>
<dbReference type="CDD" id="cd04094">
    <property type="entry name" value="eSelB_III"/>
    <property type="match status" value="1"/>
</dbReference>
<evidence type="ECO:0000256" key="15">
    <source>
        <dbReference type="ARBA" id="ARBA00054716"/>
    </source>
</evidence>
<reference evidence="19" key="2">
    <citation type="submission" date="2025-08" db="UniProtKB">
        <authorList>
            <consortium name="Ensembl"/>
        </authorList>
    </citation>
    <scope>IDENTIFICATION</scope>
</reference>
<dbReference type="SUPFAM" id="SSF50447">
    <property type="entry name" value="Translation proteins"/>
    <property type="match status" value="1"/>
</dbReference>
<proteinExistence type="predicted"/>
<evidence type="ECO:0000256" key="3">
    <source>
        <dbReference type="ARBA" id="ARBA00004123"/>
    </source>
</evidence>
<feature type="domain" description="Tr-type G" evidence="18">
    <location>
        <begin position="4"/>
        <end position="205"/>
    </location>
</feature>
<dbReference type="FunFam" id="2.40.30.10:FF:000052">
    <property type="entry name" value="Selenocysteine-specific elongation factor EF-Sec"/>
    <property type="match status" value="1"/>
</dbReference>
<reference evidence="20" key="1">
    <citation type="submission" date="2003-08" db="EMBL/GenBank/DDBJ databases">
        <authorList>
            <person name="Birren B."/>
            <person name="Nusbaum C."/>
            <person name="Abebe A."/>
            <person name="Abouelleil A."/>
            <person name="Adekoya E."/>
            <person name="Ait-zahra M."/>
            <person name="Allen N."/>
            <person name="Allen T."/>
            <person name="An P."/>
            <person name="Anderson M."/>
            <person name="Anderson S."/>
            <person name="Arachchi H."/>
            <person name="Armbruster J."/>
            <person name="Bachantsang P."/>
            <person name="Baldwin J."/>
            <person name="Barry A."/>
            <person name="Bayul T."/>
            <person name="Blitshsteyn B."/>
            <person name="Bloom T."/>
            <person name="Blye J."/>
            <person name="Boguslavskiy L."/>
            <person name="Borowsky M."/>
            <person name="Boukhgalter B."/>
            <person name="Brunache A."/>
            <person name="Butler J."/>
            <person name="Calixte N."/>
            <person name="Calvo S."/>
            <person name="Camarata J."/>
            <person name="Campo K."/>
            <person name="Chang J."/>
            <person name="Cheshatsang Y."/>
            <person name="Citroen M."/>
            <person name="Collymore A."/>
            <person name="Considine T."/>
            <person name="Cook A."/>
            <person name="Cooke P."/>
            <person name="Corum B."/>
            <person name="Cuomo C."/>
            <person name="David R."/>
            <person name="Dawoe T."/>
            <person name="Degray S."/>
            <person name="Dodge S."/>
            <person name="Dooley K."/>
            <person name="Dorje P."/>
            <person name="Dorjee K."/>
            <person name="Dorris L."/>
            <person name="Duffey N."/>
            <person name="Dupes A."/>
            <person name="Elkins T."/>
            <person name="Engels R."/>
            <person name="Erickson J."/>
            <person name="Farina A."/>
            <person name="Faro S."/>
            <person name="Ferreira P."/>
            <person name="Fischer H."/>
            <person name="Fitzgerald M."/>
            <person name="Foley K."/>
            <person name="Gage D."/>
            <person name="Galagan J."/>
            <person name="Gearin G."/>
            <person name="Gnerre S."/>
            <person name="Gnirke A."/>
            <person name="Goyette A."/>
            <person name="Graham J."/>
            <person name="Grandbois E."/>
            <person name="Gyaltsen K."/>
            <person name="Hafez N."/>
            <person name="Hagopian D."/>
            <person name="Hagos B."/>
            <person name="Hall J."/>
            <person name="Hatcher B."/>
            <person name="Heller A."/>
            <person name="Higgins H."/>
            <person name="Honan T."/>
            <person name="Horn A."/>
            <person name="Houde N."/>
            <person name="Hughes L."/>
            <person name="Hulme W."/>
            <person name="Husby E."/>
            <person name="Iliev I."/>
            <person name="Jaffe D."/>
            <person name="Jones C."/>
            <person name="Kamal M."/>
            <person name="Kamat A."/>
            <person name="Kamvysselis M."/>
            <person name="Karlsson E."/>
            <person name="Kells C."/>
            <person name="Kieu A."/>
            <person name="Kisner P."/>
            <person name="Kodira C."/>
            <person name="Kulbokas E."/>
            <person name="Labutti K."/>
            <person name="Lama D."/>
            <person name="Landers T."/>
            <person name="Leger J."/>
            <person name="Levine S."/>
            <person name="Lewis D."/>
            <person name="Lewis T."/>
            <person name="Lindblad-toh K."/>
            <person name="Liu X."/>
            <person name="Lokyitsang T."/>
            <person name="Lokyitsang Y."/>
            <person name="Lucien O."/>
            <person name="Lui A."/>
            <person name="Ma L.J."/>
            <person name="Mabbitt R."/>
            <person name="Macdonald J."/>
            <person name="Maclean C."/>
            <person name="Major J."/>
            <person name="Manning J."/>
            <person name="Marabella R."/>
            <person name="Maru K."/>
            <person name="Matthews C."/>
            <person name="Mauceli E."/>
            <person name="Mccarthy M."/>
            <person name="Mcdonough S."/>
            <person name="Mcghee T."/>
            <person name="Meldrim J."/>
            <person name="Meneus L."/>
            <person name="Mesirov J."/>
            <person name="Mihalev A."/>
            <person name="Mihova T."/>
            <person name="Mikkelsen T."/>
            <person name="Mlenga V."/>
            <person name="Moru K."/>
            <person name="Mozes J."/>
            <person name="Mulrain L."/>
            <person name="Munson G."/>
            <person name="Naylor J."/>
            <person name="Newes C."/>
            <person name="Nguyen C."/>
            <person name="Nguyen N."/>
            <person name="Nguyen T."/>
            <person name="Nicol R."/>
            <person name="Nielsen C."/>
            <person name="Nizzari M."/>
            <person name="Norbu C."/>
            <person name="Norbu N."/>
            <person name="O'donnell P."/>
            <person name="Okoawo O."/>
            <person name="O'leary S."/>
            <person name="Omotosho B."/>
            <person name="O'neill K."/>
            <person name="Osman S."/>
            <person name="Parker S."/>
            <person name="Perrin D."/>
            <person name="Phunkhang P."/>
            <person name="Piqani B."/>
            <person name="Purcell S."/>
            <person name="Rachupka T."/>
            <person name="Ramasamy U."/>
            <person name="Rameau R."/>
            <person name="Ray V."/>
            <person name="Raymond C."/>
            <person name="Retta R."/>
            <person name="Richardson S."/>
            <person name="Rise C."/>
            <person name="Rodriguez J."/>
            <person name="Rogers J."/>
            <person name="Rogov P."/>
            <person name="Rutman M."/>
            <person name="Schupbach R."/>
            <person name="Seaman C."/>
            <person name="Settipalli S."/>
            <person name="Sharpe T."/>
            <person name="Sheridan J."/>
            <person name="Sherpa N."/>
            <person name="Shi J."/>
            <person name="Smirnov S."/>
            <person name="Smith C."/>
            <person name="Sougnez C."/>
            <person name="Spencer B."/>
            <person name="Stalker J."/>
            <person name="Stange-thomann N."/>
            <person name="Stavropoulos S."/>
            <person name="Stetson K."/>
            <person name="Stone C."/>
            <person name="Stone S."/>
            <person name="Stubbs M."/>
            <person name="Talamas J."/>
            <person name="Tchuinga P."/>
            <person name="Tenzing P."/>
            <person name="Tesfaye S."/>
            <person name="Theodore J."/>
            <person name="Thoulutsang Y."/>
            <person name="Topham K."/>
            <person name="Towey S."/>
            <person name="Tsamla T."/>
            <person name="Tsomo N."/>
            <person name="Vallee D."/>
            <person name="Vassiliev H."/>
            <person name="Venkataraman V."/>
            <person name="Vinson J."/>
            <person name="Vo A."/>
            <person name="Wade C."/>
            <person name="Wang S."/>
            <person name="Wangchuk T."/>
            <person name="Wangdi T."/>
            <person name="Whittaker C."/>
            <person name="Wilkinson J."/>
            <person name="Wu Y."/>
            <person name="Wyman D."/>
            <person name="Yadav S."/>
            <person name="Yang S."/>
            <person name="Yang X."/>
            <person name="Yeager S."/>
            <person name="Yee E."/>
            <person name="Young G."/>
            <person name="Zainoun J."/>
            <person name="Zembeck L."/>
            <person name="Zimmer A."/>
            <person name="Zody M."/>
            <person name="Lander E."/>
        </authorList>
    </citation>
    <scope>NUCLEOTIDE SEQUENCE [LARGE SCALE GENOMIC DNA]</scope>
</reference>
<evidence type="ECO:0000256" key="8">
    <source>
        <dbReference type="ARBA" id="ARBA00022553"/>
    </source>
</evidence>
<dbReference type="InterPro" id="IPR000795">
    <property type="entry name" value="T_Tr_GTP-bd_dom"/>
</dbReference>
<evidence type="ECO:0000313" key="20">
    <source>
        <dbReference type="Proteomes" id="UP000007875"/>
    </source>
</evidence>
<keyword evidence="11" id="KW-0648">Protein biosynthesis</keyword>
<keyword evidence="8" id="KW-0597">Phosphoprotein</keyword>
<dbReference type="GO" id="GO:0001514">
    <property type="term" value="P:selenocysteine incorporation"/>
    <property type="evidence" value="ECO:0007669"/>
    <property type="project" value="UniProtKB-ARBA"/>
</dbReference>
<evidence type="ECO:0000256" key="11">
    <source>
        <dbReference type="ARBA" id="ARBA00022917"/>
    </source>
</evidence>
<evidence type="ECO:0000256" key="12">
    <source>
        <dbReference type="ARBA" id="ARBA00023134"/>
    </source>
</evidence>
<dbReference type="PROSITE" id="PS51722">
    <property type="entry name" value="G_TR_2"/>
    <property type="match status" value="1"/>
</dbReference>
<dbReference type="PANTHER" id="PTHR43721">
    <property type="entry name" value="ELONGATION FACTOR TU-RELATED"/>
    <property type="match status" value="1"/>
</dbReference>
<evidence type="ECO:0000256" key="4">
    <source>
        <dbReference type="ARBA" id="ARBA00004496"/>
    </source>
</evidence>
<dbReference type="Pfam" id="PF00009">
    <property type="entry name" value="GTP_EFTU"/>
    <property type="match status" value="1"/>
</dbReference>
<dbReference type="OMA" id="CFAIKGQ"/>
<comment type="subcellular location">
    <subcellularLocation>
        <location evidence="4">Cytoplasm</location>
    </subcellularLocation>
    <subcellularLocation>
        <location evidence="3">Nucleus</location>
    </subcellularLocation>
</comment>
<dbReference type="SUPFAM" id="SSF52540">
    <property type="entry name" value="P-loop containing nucleoside triphosphate hydrolases"/>
    <property type="match status" value="1"/>
</dbReference>
<dbReference type="eggNOG" id="KOG0461">
    <property type="taxonomic scope" value="Eukaryota"/>
</dbReference>
<keyword evidence="12" id="KW-0342">GTP-binding</keyword>
<evidence type="ECO:0000256" key="5">
    <source>
        <dbReference type="ARBA" id="ARBA00015953"/>
    </source>
</evidence>
<dbReference type="Pfam" id="PF21208">
    <property type="entry name" value="euk_SelB_III"/>
    <property type="match status" value="1"/>
</dbReference>
<keyword evidence="10" id="KW-0378">Hydrolase</keyword>
<keyword evidence="7" id="KW-0963">Cytoplasm</keyword>
<evidence type="ECO:0000256" key="1">
    <source>
        <dbReference type="ARBA" id="ARBA00001936"/>
    </source>
</evidence>
<evidence type="ECO:0000256" key="9">
    <source>
        <dbReference type="ARBA" id="ARBA00022741"/>
    </source>
</evidence>
<dbReference type="InterPro" id="IPR049393">
    <property type="entry name" value="eEFSec_III"/>
</dbReference>
<keyword evidence="9" id="KW-0547">Nucleotide-binding</keyword>
<comment type="function">
    <text evidence="15">Translation factor required for the incorporation of the rare amino acid selenocysteine encoded by UGA codons. Replaces the eRF1-eRF3-GTP ternary complex for the insertion of selenocysteine directed by the UGA codon. Insertion of selenocysteine at UGA codons is mediated by SECISBP2 and EEFSEC: SECISBP2 (1) specifically binds the SECIS sequence once the 80S ribosome encounters an in-frame UGA codon and (2) contacts the RPS27A/eS31 of the 40S ribosome before ribosome stalling. (3) GTP-bound EEFSEC then delivers selenocysteinyl-tRNA(Sec) to the 80S ribosome and adopts a preaccommodated state conformation. (4) After GTP hydrolysis, EEFSEC dissociates from the assembly, selenocysteinyl-tRNA(Sec) accommodates, and peptide bond synthesis and selenoprotein elongation occur.</text>
</comment>
<keyword evidence="20" id="KW-1185">Reference proteome</keyword>
<evidence type="ECO:0000313" key="19">
    <source>
        <dbReference type="Ensembl" id="ENSCSAVP00000003726.1"/>
    </source>
</evidence>
<keyword evidence="6" id="KW-0488">Methylation</keyword>
<dbReference type="PRINTS" id="PR00315">
    <property type="entry name" value="ELONGATNFCT"/>
</dbReference>
<dbReference type="InterPro" id="IPR049394">
    <property type="entry name" value="eEFSec_C"/>
</dbReference>
<comment type="cofactor">
    <cofactor evidence="2">
        <name>Mg(2+)</name>
        <dbReference type="ChEBI" id="CHEBI:18420"/>
    </cofactor>
</comment>
<evidence type="ECO:0000256" key="13">
    <source>
        <dbReference type="ARBA" id="ARBA00023242"/>
    </source>
</evidence>
<evidence type="ECO:0000256" key="10">
    <source>
        <dbReference type="ARBA" id="ARBA00022801"/>
    </source>
</evidence>
<evidence type="ECO:0000256" key="6">
    <source>
        <dbReference type="ARBA" id="ARBA00022481"/>
    </source>
</evidence>
<sequence>MEDILNFNIGMLGHVDSGKTSLAKALSTVASTAAFDKNPQSKERGITLDLGFSSFSVELPAHLKESKFTKLQYTLVDCPGHASLIKTIIGGAQIIDLMVLVIDVIKGVQTQTAECLVIGEIVCNRMLVVLNKVDLLAPEKRQSAVEKMKKRMHKTLENTKFAGCPIATVAANPGASPDDITHCKPEGIEELIKVFGFGCVLGQSTWQTFLHSVLGQNTYIPNRSSDGTFLFSVDHCFSIRGQGTVMTGTVLSGKVSVNDTVEISNLQATKKVKSIQMFRKPTSSVKQGDRAGLCVTQFDPKLLERGLVCSPGTLPTLYAAIVRITKIAYYVGEVLTKSKFHVTIGHATVMARITIFAQDSSSGDKVEATSPPVGAVENLQLTQRKFDFSVDYIFRNELSKDKSAPQWALLEFEKPVVCKPDSLAIGSRFDSDVNANKCRLAFKAEILEAITSKDYVSSVLPKLKVYKNKSREGTVERVHDEESVICRGLLKKETNVAMFTGLRVELSTGERGIIEGSFGLSGKVKIRVRDGLKPETISLLGGKGKKSKKKLAESSEIVSQPVKVNMQFLRYIYDPAKRMAQ</sequence>